<dbReference type="GO" id="GO:0004714">
    <property type="term" value="F:transmembrane receptor protein tyrosine kinase activity"/>
    <property type="evidence" value="ECO:0007669"/>
    <property type="project" value="UniProtKB-EC"/>
</dbReference>
<dbReference type="FunFam" id="3.30.200.20:FF:000188">
    <property type="entry name" value="Hepatocyte growth factor receptor"/>
    <property type="match status" value="1"/>
</dbReference>
<dbReference type="PROSITE" id="PS51004">
    <property type="entry name" value="SEMA"/>
    <property type="match status" value="1"/>
</dbReference>
<dbReference type="InterPro" id="IPR016201">
    <property type="entry name" value="PSI"/>
</dbReference>
<evidence type="ECO:0000256" key="13">
    <source>
        <dbReference type="ARBA" id="ARBA00022843"/>
    </source>
</evidence>
<dbReference type="GO" id="GO:0017154">
    <property type="term" value="F:semaphorin receptor activity"/>
    <property type="evidence" value="ECO:0007669"/>
    <property type="project" value="InterPro"/>
</dbReference>
<keyword evidence="14" id="KW-1133">Transmembrane helix</keyword>
<evidence type="ECO:0000256" key="10">
    <source>
        <dbReference type="ARBA" id="ARBA00022741"/>
    </source>
</evidence>
<dbReference type="GO" id="GO:0002116">
    <property type="term" value="C:semaphorin receptor complex"/>
    <property type="evidence" value="ECO:0007669"/>
    <property type="project" value="TreeGrafter"/>
</dbReference>
<evidence type="ECO:0000256" key="23">
    <source>
        <dbReference type="ARBA" id="ARBA00033136"/>
    </source>
</evidence>
<feature type="binding site" evidence="25">
    <location>
        <position position="1215"/>
    </location>
    <ligand>
        <name>ATP</name>
        <dbReference type="ChEBI" id="CHEBI:30616"/>
    </ligand>
</feature>
<dbReference type="InterPro" id="IPR031148">
    <property type="entry name" value="Plexin"/>
</dbReference>
<keyword evidence="16" id="KW-0829">Tyrosine-protein kinase</keyword>
<evidence type="ECO:0000256" key="8">
    <source>
        <dbReference type="ARBA" id="ARBA00022729"/>
    </source>
</evidence>
<evidence type="ECO:0000256" key="12">
    <source>
        <dbReference type="ARBA" id="ARBA00022840"/>
    </source>
</evidence>
<proteinExistence type="inferred from homology"/>
<dbReference type="GO" id="GO:0005886">
    <property type="term" value="C:plasma membrane"/>
    <property type="evidence" value="ECO:0007669"/>
    <property type="project" value="TreeGrafter"/>
</dbReference>
<keyword evidence="6" id="KW-0808">Transferase</keyword>
<keyword evidence="18" id="KW-0675">Receptor</keyword>
<dbReference type="SUPFAM" id="SSF56112">
    <property type="entry name" value="Protein kinase-like (PK-like)"/>
    <property type="match status" value="1"/>
</dbReference>
<evidence type="ECO:0000313" key="28">
    <source>
        <dbReference type="EMBL" id="TDH09844.1"/>
    </source>
</evidence>
<keyword evidence="5" id="KW-0597">Phosphoprotein</keyword>
<dbReference type="Gene3D" id="3.30.1680.10">
    <property type="entry name" value="ligand-binding face of the semaphorins, domain 2"/>
    <property type="match status" value="1"/>
</dbReference>
<dbReference type="Pfam" id="PF07714">
    <property type="entry name" value="PK_Tyr_Ser-Thr"/>
    <property type="match status" value="1"/>
</dbReference>
<evidence type="ECO:0000256" key="19">
    <source>
        <dbReference type="ARBA" id="ARBA00023180"/>
    </source>
</evidence>
<evidence type="ECO:0000256" key="1">
    <source>
        <dbReference type="ARBA" id="ARBA00004479"/>
    </source>
</evidence>
<dbReference type="PANTHER" id="PTHR22625:SF61">
    <property type="entry name" value="HEPATOCYTE GROWTH FACTOR RECEPTOR"/>
    <property type="match status" value="1"/>
</dbReference>
<feature type="domain" description="Protein kinase" evidence="26">
    <location>
        <begin position="1183"/>
        <end position="1456"/>
    </location>
</feature>
<evidence type="ECO:0000256" key="22">
    <source>
        <dbReference type="ARBA" id="ARBA00033117"/>
    </source>
</evidence>
<evidence type="ECO:0000259" key="26">
    <source>
        <dbReference type="PROSITE" id="PS50011"/>
    </source>
</evidence>
<dbReference type="Pfam" id="PF01833">
    <property type="entry name" value="TIG"/>
    <property type="match status" value="2"/>
</dbReference>
<dbReference type="InterPro" id="IPR017441">
    <property type="entry name" value="Protein_kinase_ATP_BS"/>
</dbReference>
<dbReference type="InterPro" id="IPR001245">
    <property type="entry name" value="Ser-Thr/Tyr_kinase_cat_dom"/>
</dbReference>
<dbReference type="InterPro" id="IPR002909">
    <property type="entry name" value="IPT_dom"/>
</dbReference>
<evidence type="ECO:0000256" key="20">
    <source>
        <dbReference type="ARBA" id="ARBA00030820"/>
    </source>
</evidence>
<evidence type="ECO:0000256" key="17">
    <source>
        <dbReference type="ARBA" id="ARBA00023157"/>
    </source>
</evidence>
<keyword evidence="11" id="KW-0418">Kinase</keyword>
<keyword evidence="19" id="KW-0325">Glycoprotein</keyword>
<evidence type="ECO:0000313" key="29">
    <source>
        <dbReference type="Proteomes" id="UP000295070"/>
    </source>
</evidence>
<evidence type="ECO:0000256" key="24">
    <source>
        <dbReference type="PROSITE-ProRule" id="PRU00352"/>
    </source>
</evidence>
<dbReference type="PROSITE" id="PS00107">
    <property type="entry name" value="PROTEIN_KINASE_ATP"/>
    <property type="match status" value="1"/>
</dbReference>
<name>A0A484D3P6_PERFV</name>
<keyword evidence="8" id="KW-0732">Signal</keyword>
<reference evidence="28 29" key="1">
    <citation type="submission" date="2019-01" db="EMBL/GenBank/DDBJ databases">
        <title>A chromosome-scale genome assembly of the yellow perch, Perca flavescens.</title>
        <authorList>
            <person name="Feron R."/>
            <person name="Morvezen R."/>
            <person name="Bestin A."/>
            <person name="Haffray P."/>
            <person name="Klopp C."/>
            <person name="Zahm M."/>
            <person name="Cabau C."/>
            <person name="Roques C."/>
            <person name="Donnadieu C."/>
            <person name="Bouchez O."/>
            <person name="Christie M."/>
            <person name="Larson W."/>
            <person name="Guiguen Y."/>
        </authorList>
    </citation>
    <scope>NUCLEOTIDE SEQUENCE [LARGE SCALE GENOMIC DNA]</scope>
    <source>
        <strain evidence="28">YP-PL-M2</strain>
        <tissue evidence="28">Blood</tissue>
    </source>
</reference>
<dbReference type="EC" id="2.7.10.1" evidence="3"/>
<dbReference type="InterPro" id="IPR014756">
    <property type="entry name" value="Ig_E-set"/>
</dbReference>
<dbReference type="GO" id="GO:0030334">
    <property type="term" value="P:regulation of cell migration"/>
    <property type="evidence" value="ECO:0007669"/>
    <property type="project" value="TreeGrafter"/>
</dbReference>
<dbReference type="InterPro" id="IPR013783">
    <property type="entry name" value="Ig-like_fold"/>
</dbReference>
<dbReference type="Gene3D" id="2.60.40.10">
    <property type="entry name" value="Immunoglobulins"/>
    <property type="match status" value="3"/>
</dbReference>
<dbReference type="Gene3D" id="1.10.510.10">
    <property type="entry name" value="Transferase(Phosphotransferase) domain 1"/>
    <property type="match status" value="1"/>
</dbReference>
<dbReference type="SMART" id="SM00630">
    <property type="entry name" value="Sema"/>
    <property type="match status" value="1"/>
</dbReference>
<dbReference type="SMART" id="SM00423">
    <property type="entry name" value="PSI"/>
    <property type="match status" value="1"/>
</dbReference>
<dbReference type="FunFam" id="2.60.40.10:FF:000213">
    <property type="entry name" value="Hepatocyte growth factor receptor"/>
    <property type="match status" value="1"/>
</dbReference>
<evidence type="ECO:0000256" key="2">
    <source>
        <dbReference type="ARBA" id="ARBA00010297"/>
    </source>
</evidence>
<evidence type="ECO:0000259" key="27">
    <source>
        <dbReference type="PROSITE" id="PS51004"/>
    </source>
</evidence>
<dbReference type="GO" id="GO:0005524">
    <property type="term" value="F:ATP binding"/>
    <property type="evidence" value="ECO:0007669"/>
    <property type="project" value="UniProtKB-UniRule"/>
</dbReference>
<dbReference type="InterPro" id="IPR002165">
    <property type="entry name" value="Plexin_repeat"/>
</dbReference>
<dbReference type="InterPro" id="IPR015943">
    <property type="entry name" value="WD40/YVTN_repeat-like_dom_sf"/>
</dbReference>
<dbReference type="STRING" id="8167.A0A484D3P6"/>
<evidence type="ECO:0000256" key="4">
    <source>
        <dbReference type="ARBA" id="ARBA00019839"/>
    </source>
</evidence>
<dbReference type="SMART" id="SM00429">
    <property type="entry name" value="IPT"/>
    <property type="match status" value="3"/>
</dbReference>
<dbReference type="InterPro" id="IPR011009">
    <property type="entry name" value="Kinase-like_dom_sf"/>
</dbReference>
<dbReference type="FunFam" id="1.10.510.10:FF:000093">
    <property type="entry name" value="Hepatocyte growth factor receptor"/>
    <property type="match status" value="1"/>
</dbReference>
<gene>
    <name evidence="28" type="ORF">EPR50_G00091660</name>
</gene>
<dbReference type="SUPFAM" id="SSF101912">
    <property type="entry name" value="Sema domain"/>
    <property type="match status" value="1"/>
</dbReference>
<dbReference type="Gene3D" id="2.130.10.10">
    <property type="entry name" value="YVTN repeat-like/Quinoprotein amine dehydrogenase"/>
    <property type="match status" value="1"/>
</dbReference>
<dbReference type="SUPFAM" id="SSF81296">
    <property type="entry name" value="E set domains"/>
    <property type="match status" value="3"/>
</dbReference>
<evidence type="ECO:0000256" key="3">
    <source>
        <dbReference type="ARBA" id="ARBA00011902"/>
    </source>
</evidence>
<feature type="domain" description="Sema" evidence="27">
    <location>
        <begin position="116"/>
        <end position="610"/>
    </location>
</feature>
<keyword evidence="29" id="KW-1185">Reference proteome</keyword>
<comment type="subcellular location">
    <subcellularLocation>
        <location evidence="1">Membrane</location>
        <topology evidence="1">Single-pass type I membrane protein</topology>
    </subcellularLocation>
</comment>
<evidence type="ECO:0000256" key="18">
    <source>
        <dbReference type="ARBA" id="ARBA00023170"/>
    </source>
</evidence>
<dbReference type="PROSITE" id="PS50011">
    <property type="entry name" value="PROTEIN_KINASE_DOM"/>
    <property type="match status" value="1"/>
</dbReference>
<dbReference type="Pfam" id="PF01437">
    <property type="entry name" value="PSI"/>
    <property type="match status" value="1"/>
</dbReference>
<evidence type="ECO:0000256" key="11">
    <source>
        <dbReference type="ARBA" id="ARBA00022777"/>
    </source>
</evidence>
<dbReference type="CDD" id="cd01179">
    <property type="entry name" value="IPT_plexin_repeat2"/>
    <property type="match status" value="1"/>
</dbReference>
<evidence type="ECO:0000256" key="15">
    <source>
        <dbReference type="ARBA" id="ARBA00023136"/>
    </source>
</evidence>
<dbReference type="CDD" id="cd05058">
    <property type="entry name" value="PTKc_Met_Ron"/>
    <property type="match status" value="1"/>
</dbReference>
<sequence>MQSVSVETHRFQLAINELELNYLENGQGQIEGVKKHRTIFFFWEFYLRRSEERFHSDHFGLDEKVKEVPLLKTPAEYDFESRELITLLLANRMNLRSLHAVMLLWALCPSVQFQCDKSPVTNKLNLSVNYELPTFTADFPIQNMVTLDGIIYVGAVNRIYALSPNLTKLSEYRTGPLLANETCGQKLSSASSSGGRVDNHNIALVVENIYDKGLYSCGSADNGVCRRHVLDDDTGPKTVDEQVYCFADRVRQHKGQPSDSDVVVSPSGSQVLNVESNVITFFVGNSEIPGMGNTSGSATHPHTISLRKMKTSQNGFTFFSRRSYMDLISPLRGNYYLRYVYSFHSGPFTYFLTVQRVNRDSQAYHTRIVRMCSSDPVIRRYVEMPLECISTDKRRRRSAEDVKVFNILQAAHVTKVGNDVELQKQLKVEEGDDVLFAAFARGKPNSPEPTPNSAVCVITLKHINNMFKMYMQRCNTVDPYHFTGSEQKSCYNVSSSDDCDPHEGIHEGKEGKYRLQVTQFVQRLEYWHKELTNTLVTSITVMPVHGRAVAYLGTADGRHIQVLFSRFAAPHVNIRLDSRPVSASVALLDADGSNGTLLMATGNKITMVPLIGPGCGQLTTCTSCLLSSRVTECGWCDGRCTRANQCPSSSLWTQDYCTPVITKIFPTSGPIRGSTVVTMCGSNFGFDKTESFKASLVTVEVAGAPCKLPRQDNINRWTEMQCTPVFSGNFTPSGHTVRVTSGHKVATMEGFTFVDPVIHEIFPTFGPKSGNTMLTIRGAFLDTGNKREVTVGKVACKIQSLSSAMLTCKTPPHAVPSKLPVKLTVDSVELHAPVQFTYNEDPIIKSIQPSRSFVSGGCTVSAHGSFLQSGLQPQMVLTTGQDAEVFQVSCVYAENRTSIQCTTPSLAKLALQPPVVTKVAFVLDGYSTDQWDLIYVEDPHFQDPKLTSKDNKSIVELKGDHMDREAMKCQVLTVSNHSCETLTLIGNTLECLVPTELQAATANGLQVEWRQADSIRHLGKVTLAQEQDYAGLIVGCVCVSLLLLLLGSLLMWRRNKHIDDLSEVWYDGRGHIQHLDRLANARSVSPTNEMVSHESVDYRTTLLEDQGTDRPETCRGAPPIYGGNGELLSPRLGTLGGGMGRGIEGELVSPLLMAPVHIDPSCLHPDLLTEVQHVVIAREQLLLHLNQVIGRGHFGCVFHGTLLELDGQKQHCAVKSLNRITDLEEVSQFLKEGIIMKDFSHPNVLSLLGICLPPEGSPLVVLPYMKHGDLRNFIRDEGHNPTVKDLMGFGLQVARGMEYLASKKFVHRDLAARNCMLDESYTVKVADFGLARDVYDKEYYSVHNKSGVKLPVKWMALESLQTHKFTPKSDVWSFGVLLWELMTRGAPPYSDVNSFDITVFLLQGRRLLQPEFCPDALYTLMIECWHPKPERRPSFHELVSRIATIFSSFSGEHYVLLNTTYVNIEKMSPYPSLLAYSTNTPTVVASSFMSSSSDPSTSTSLPTMSPLFCHVERDCCT</sequence>
<comment type="caution">
    <text evidence="24">Lacks conserved residue(s) required for the propagation of feature annotation.</text>
</comment>
<dbReference type="InterPro" id="IPR000719">
    <property type="entry name" value="Prot_kinase_dom"/>
</dbReference>
<dbReference type="Proteomes" id="UP000295070">
    <property type="component" value="Chromosome 8"/>
</dbReference>
<dbReference type="SMART" id="SM00219">
    <property type="entry name" value="TyrKc"/>
    <property type="match status" value="1"/>
</dbReference>
<accession>A0A484D3P6</accession>
<keyword evidence="15" id="KW-0472">Membrane</keyword>
<dbReference type="InterPro" id="IPR036352">
    <property type="entry name" value="Semap_dom_sf"/>
</dbReference>
<comment type="caution">
    <text evidence="28">The sequence shown here is derived from an EMBL/GenBank/DDBJ whole genome shotgun (WGS) entry which is preliminary data.</text>
</comment>
<keyword evidence="17" id="KW-1015">Disulfide bond</keyword>
<evidence type="ECO:0000256" key="5">
    <source>
        <dbReference type="ARBA" id="ARBA00022553"/>
    </source>
</evidence>
<evidence type="ECO:0000256" key="6">
    <source>
        <dbReference type="ARBA" id="ARBA00022679"/>
    </source>
</evidence>
<evidence type="ECO:0000256" key="9">
    <source>
        <dbReference type="ARBA" id="ARBA00022737"/>
    </source>
</evidence>
<evidence type="ECO:0000256" key="16">
    <source>
        <dbReference type="ARBA" id="ARBA00023137"/>
    </source>
</evidence>
<dbReference type="EMBL" id="SCKG01000008">
    <property type="protein sequence ID" value="TDH09844.1"/>
    <property type="molecule type" value="Genomic_DNA"/>
</dbReference>
<keyword evidence="10 25" id="KW-0547">Nucleotide-binding</keyword>
<dbReference type="InterPro" id="IPR020635">
    <property type="entry name" value="Tyr_kinase_cat_dom"/>
</dbReference>
<evidence type="ECO:0000256" key="14">
    <source>
        <dbReference type="ARBA" id="ARBA00022989"/>
    </source>
</evidence>
<comment type="similarity">
    <text evidence="2">Belongs to the plexin family.</text>
</comment>
<keyword evidence="12 25" id="KW-0067">ATP-binding</keyword>
<dbReference type="PROSITE" id="PS00109">
    <property type="entry name" value="PROTEIN_KINASE_TYR"/>
    <property type="match status" value="1"/>
</dbReference>
<evidence type="ECO:0000256" key="7">
    <source>
        <dbReference type="ARBA" id="ARBA00022692"/>
    </source>
</evidence>
<dbReference type="SUPFAM" id="SSF103575">
    <property type="entry name" value="Plexin repeat"/>
    <property type="match status" value="1"/>
</dbReference>
<dbReference type="PRINTS" id="PR00109">
    <property type="entry name" value="TYRKINASE"/>
</dbReference>
<keyword evidence="9" id="KW-0677">Repeat</keyword>
<dbReference type="Gene3D" id="3.30.200.20">
    <property type="entry name" value="Phosphorylase Kinase, domain 1"/>
    <property type="match status" value="1"/>
</dbReference>
<protein>
    <recommendedName>
        <fullName evidence="4">Hepatocyte growth factor receptor</fullName>
        <ecNumber evidence="3">2.7.10.1</ecNumber>
    </recommendedName>
    <alternativeName>
        <fullName evidence="23">HGF/SF receptor</fullName>
    </alternativeName>
    <alternativeName>
        <fullName evidence="22">Proto-oncogene c-Met</fullName>
    </alternativeName>
    <alternativeName>
        <fullName evidence="20">Scatter factor receptor</fullName>
    </alternativeName>
    <alternativeName>
        <fullName evidence="21">Tyrosine-protein kinase Met</fullName>
    </alternativeName>
</protein>
<dbReference type="PANTHER" id="PTHR22625">
    <property type="entry name" value="PLEXIN"/>
    <property type="match status" value="1"/>
</dbReference>
<evidence type="ECO:0000256" key="25">
    <source>
        <dbReference type="PROSITE-ProRule" id="PRU10141"/>
    </source>
</evidence>
<dbReference type="GO" id="GO:0007411">
    <property type="term" value="P:axon guidance"/>
    <property type="evidence" value="ECO:0007669"/>
    <property type="project" value="UniProtKB-ARBA"/>
</dbReference>
<keyword evidence="13" id="KW-0832">Ubl conjugation</keyword>
<evidence type="ECO:0000256" key="21">
    <source>
        <dbReference type="ARBA" id="ARBA00033031"/>
    </source>
</evidence>
<dbReference type="SMART" id="SM00220">
    <property type="entry name" value="S_TKc"/>
    <property type="match status" value="1"/>
</dbReference>
<organism evidence="28 29">
    <name type="scientific">Perca flavescens</name>
    <name type="common">American yellow perch</name>
    <name type="synonym">Morone flavescens</name>
    <dbReference type="NCBI Taxonomy" id="8167"/>
    <lineage>
        <taxon>Eukaryota</taxon>
        <taxon>Metazoa</taxon>
        <taxon>Chordata</taxon>
        <taxon>Craniata</taxon>
        <taxon>Vertebrata</taxon>
        <taxon>Euteleostomi</taxon>
        <taxon>Actinopterygii</taxon>
        <taxon>Neopterygii</taxon>
        <taxon>Teleostei</taxon>
        <taxon>Neoteleostei</taxon>
        <taxon>Acanthomorphata</taxon>
        <taxon>Eupercaria</taxon>
        <taxon>Perciformes</taxon>
        <taxon>Percoidei</taxon>
        <taxon>Percidae</taxon>
        <taxon>Percinae</taxon>
        <taxon>Perca</taxon>
    </lineage>
</organism>
<keyword evidence="7" id="KW-0812">Transmembrane</keyword>
<dbReference type="InterPro" id="IPR001627">
    <property type="entry name" value="Semap_dom"/>
</dbReference>
<dbReference type="Pfam" id="PF01403">
    <property type="entry name" value="Sema"/>
    <property type="match status" value="1"/>
</dbReference>
<dbReference type="InterPro" id="IPR008266">
    <property type="entry name" value="Tyr_kinase_AS"/>
</dbReference>